<evidence type="ECO:0000256" key="1">
    <source>
        <dbReference type="SAM" id="MobiDB-lite"/>
    </source>
</evidence>
<dbReference type="AlphaFoldDB" id="A0AAD2FP74"/>
<name>A0AAD2FP74_9STRA</name>
<dbReference type="EMBL" id="CAKOGP040001741">
    <property type="protein sequence ID" value="CAJ1948111.1"/>
    <property type="molecule type" value="Genomic_DNA"/>
</dbReference>
<sequence length="478" mass="53177">MSLENASDLTQEELEEGLQIKVAEARTWCAKLPFDGLVDYDGESADLFSFVTNAIETRAAKFDPKQWPPTKKGLKDLLHHLKVIGLKHGSEFIYDVSKGWLACYRSKPYHGTKLQDSEQYNEKGVLLQYRHKSYPHDRLRNRPDGLTQPRATHTSKDTTGDKLCPCRLRLRIHKSKKASEPSYIYVSCTGSTVHRYHAKPAVELPIKAHTLTKVARQAVIAQQKAAVTGTQSRKMLLELKHGYVSIPACPRIPQQEDVHSIVHAKNVANLSVDKLAEGSFMVSRDRNRSLFLSAQQYKQRAKVLSQFSQSRTNKIAAAASGNTNFDLEKRRPAVIPIVSPPLMGRGGLAARRTVIQAAAAPMIRQQFCHFTSTLTVDDQLTRTEFIHERLEAIEAKAIKAASLKLGSGRTIAVADSSNVELLNSNEDACLPQQKKSGTDGICGVKETMATKQQAPRGLYSISNVSIEQKEKNLFARSH</sequence>
<keyword evidence="3" id="KW-1185">Reference proteome</keyword>
<comment type="caution">
    <text evidence="2">The sequence shown here is derived from an EMBL/GenBank/DDBJ whole genome shotgun (WGS) entry which is preliminary data.</text>
</comment>
<evidence type="ECO:0000313" key="3">
    <source>
        <dbReference type="Proteomes" id="UP001295423"/>
    </source>
</evidence>
<proteinExistence type="predicted"/>
<dbReference type="Proteomes" id="UP001295423">
    <property type="component" value="Unassembled WGS sequence"/>
</dbReference>
<reference evidence="2" key="1">
    <citation type="submission" date="2023-08" db="EMBL/GenBank/DDBJ databases">
        <authorList>
            <person name="Audoor S."/>
            <person name="Bilcke G."/>
        </authorList>
    </citation>
    <scope>NUCLEOTIDE SEQUENCE</scope>
</reference>
<gene>
    <name evidence="2" type="ORF">CYCCA115_LOCUS11462</name>
</gene>
<feature type="region of interest" description="Disordered" evidence="1">
    <location>
        <begin position="137"/>
        <end position="158"/>
    </location>
</feature>
<organism evidence="2 3">
    <name type="scientific">Cylindrotheca closterium</name>
    <dbReference type="NCBI Taxonomy" id="2856"/>
    <lineage>
        <taxon>Eukaryota</taxon>
        <taxon>Sar</taxon>
        <taxon>Stramenopiles</taxon>
        <taxon>Ochrophyta</taxon>
        <taxon>Bacillariophyta</taxon>
        <taxon>Bacillariophyceae</taxon>
        <taxon>Bacillariophycidae</taxon>
        <taxon>Bacillariales</taxon>
        <taxon>Bacillariaceae</taxon>
        <taxon>Cylindrotheca</taxon>
    </lineage>
</organism>
<accession>A0AAD2FP74</accession>
<protein>
    <submittedName>
        <fullName evidence="2">Uncharacterized protein</fullName>
    </submittedName>
</protein>
<evidence type="ECO:0000313" key="2">
    <source>
        <dbReference type="EMBL" id="CAJ1948111.1"/>
    </source>
</evidence>